<dbReference type="NCBIfam" id="TIGR01378">
    <property type="entry name" value="thi_PPkinase"/>
    <property type="match status" value="1"/>
</dbReference>
<dbReference type="PANTHER" id="PTHR41299">
    <property type="entry name" value="THIAMINE PYROPHOSPHOKINASE"/>
    <property type="match status" value="1"/>
</dbReference>
<reference evidence="7" key="1">
    <citation type="submission" date="2020-08" db="EMBL/GenBank/DDBJ databases">
        <title>Genome public.</title>
        <authorList>
            <person name="Liu C."/>
            <person name="Sun Q."/>
        </authorList>
    </citation>
    <scope>NUCLEOTIDE SEQUENCE</scope>
    <source>
        <strain evidence="7">NSJ-12</strain>
    </source>
</reference>
<dbReference type="InterPro" id="IPR053149">
    <property type="entry name" value="TPK"/>
</dbReference>
<dbReference type="Pfam" id="PF04263">
    <property type="entry name" value="TPK_catalytic"/>
    <property type="match status" value="1"/>
</dbReference>
<dbReference type="SMART" id="SM00983">
    <property type="entry name" value="TPK_B1_binding"/>
    <property type="match status" value="1"/>
</dbReference>
<dbReference type="EMBL" id="JACRSY010000010">
    <property type="protein sequence ID" value="MBC8579414.1"/>
    <property type="molecule type" value="Genomic_DNA"/>
</dbReference>
<evidence type="ECO:0000256" key="3">
    <source>
        <dbReference type="ARBA" id="ARBA00022777"/>
    </source>
</evidence>
<dbReference type="InterPro" id="IPR036371">
    <property type="entry name" value="TPK_B1-bd_sf"/>
</dbReference>
<dbReference type="GO" id="GO:0030975">
    <property type="term" value="F:thiamine binding"/>
    <property type="evidence" value="ECO:0007669"/>
    <property type="project" value="InterPro"/>
</dbReference>
<dbReference type="EC" id="2.7.6.2" evidence="5"/>
<dbReference type="GO" id="GO:0005524">
    <property type="term" value="F:ATP binding"/>
    <property type="evidence" value="ECO:0007669"/>
    <property type="project" value="UniProtKB-KW"/>
</dbReference>
<organism evidence="7 8">
    <name type="scientific">Zhenhengia yiwuensis</name>
    <dbReference type="NCBI Taxonomy" id="2763666"/>
    <lineage>
        <taxon>Bacteria</taxon>
        <taxon>Bacillati</taxon>
        <taxon>Bacillota</taxon>
        <taxon>Clostridia</taxon>
        <taxon>Lachnospirales</taxon>
        <taxon>Lachnospiraceae</taxon>
        <taxon>Zhenhengia</taxon>
    </lineage>
</organism>
<keyword evidence="2" id="KW-0547">Nucleotide-binding</keyword>
<sequence>MKVLIFTNGDYGDYSFCKQLPSYDYVLCADNGMKHAKVLGIKPNEILGDFDSCNPDELEFYKQQGIVVVTSPCEKDETDTELALDRAIELGAQTIYILGGLGTRIDHTLANIHLLHKALGKGVRAVLCNAYNQVELIENHIRLEGDKGDLVSLIPFTPSVKGVSTTHLAYSLENGEFHFGKPYGVSNYMTDTWAEVNIKEGLLLVMKIKD</sequence>
<keyword evidence="8" id="KW-1185">Reference proteome</keyword>
<dbReference type="CDD" id="cd07995">
    <property type="entry name" value="TPK"/>
    <property type="match status" value="1"/>
</dbReference>
<comment type="caution">
    <text evidence="7">The sequence shown here is derived from an EMBL/GenBank/DDBJ whole genome shotgun (WGS) entry which is preliminary data.</text>
</comment>
<dbReference type="PANTHER" id="PTHR41299:SF1">
    <property type="entry name" value="THIAMINE PYROPHOSPHOKINASE"/>
    <property type="match status" value="1"/>
</dbReference>
<protein>
    <recommendedName>
        <fullName evidence="5">Thiamine diphosphokinase</fullName>
        <ecNumber evidence="5">2.7.6.2</ecNumber>
    </recommendedName>
</protein>
<dbReference type="InterPro" id="IPR006282">
    <property type="entry name" value="Thi_PPkinase"/>
</dbReference>
<dbReference type="GO" id="GO:0016301">
    <property type="term" value="F:kinase activity"/>
    <property type="evidence" value="ECO:0007669"/>
    <property type="project" value="UniProtKB-KW"/>
</dbReference>
<feature type="domain" description="Thiamin pyrophosphokinase thiamin-binding" evidence="6">
    <location>
        <begin position="145"/>
        <end position="204"/>
    </location>
</feature>
<gene>
    <name evidence="7" type="ORF">H8718_07720</name>
</gene>
<accession>A0A926IE02</accession>
<dbReference type="GO" id="GO:0006772">
    <property type="term" value="P:thiamine metabolic process"/>
    <property type="evidence" value="ECO:0007669"/>
    <property type="project" value="UniProtKB-UniRule"/>
</dbReference>
<evidence type="ECO:0000259" key="6">
    <source>
        <dbReference type="SMART" id="SM00983"/>
    </source>
</evidence>
<evidence type="ECO:0000256" key="5">
    <source>
        <dbReference type="NCBIfam" id="TIGR01378"/>
    </source>
</evidence>
<dbReference type="GO" id="GO:0004788">
    <property type="term" value="F:thiamine diphosphokinase activity"/>
    <property type="evidence" value="ECO:0007669"/>
    <property type="project" value="UniProtKB-UniRule"/>
</dbReference>
<dbReference type="InterPro" id="IPR007373">
    <property type="entry name" value="Thiamin_PyroPKinase_B1-bd"/>
</dbReference>
<dbReference type="RefSeq" id="WP_249332489.1">
    <property type="nucleotide sequence ID" value="NZ_JACRSY010000010.1"/>
</dbReference>
<dbReference type="InterPro" id="IPR007371">
    <property type="entry name" value="TPK_catalytic"/>
</dbReference>
<evidence type="ECO:0000256" key="1">
    <source>
        <dbReference type="ARBA" id="ARBA00022679"/>
    </source>
</evidence>
<dbReference type="Pfam" id="PF04265">
    <property type="entry name" value="TPK_B1_binding"/>
    <property type="match status" value="1"/>
</dbReference>
<proteinExistence type="predicted"/>
<name>A0A926IE02_9FIRM</name>
<dbReference type="InterPro" id="IPR036759">
    <property type="entry name" value="TPK_catalytic_sf"/>
</dbReference>
<keyword evidence="4" id="KW-0067">ATP-binding</keyword>
<dbReference type="SUPFAM" id="SSF63862">
    <property type="entry name" value="Thiamin pyrophosphokinase, substrate-binding domain"/>
    <property type="match status" value="1"/>
</dbReference>
<evidence type="ECO:0000313" key="8">
    <source>
        <dbReference type="Proteomes" id="UP000655830"/>
    </source>
</evidence>
<dbReference type="GO" id="GO:0009229">
    <property type="term" value="P:thiamine diphosphate biosynthetic process"/>
    <property type="evidence" value="ECO:0007669"/>
    <property type="project" value="InterPro"/>
</dbReference>
<evidence type="ECO:0000313" key="7">
    <source>
        <dbReference type="EMBL" id="MBC8579414.1"/>
    </source>
</evidence>
<evidence type="ECO:0000256" key="2">
    <source>
        <dbReference type="ARBA" id="ARBA00022741"/>
    </source>
</evidence>
<keyword evidence="3" id="KW-0418">Kinase</keyword>
<dbReference type="AlphaFoldDB" id="A0A926IE02"/>
<keyword evidence="1 7" id="KW-0808">Transferase</keyword>
<evidence type="ECO:0000256" key="4">
    <source>
        <dbReference type="ARBA" id="ARBA00022840"/>
    </source>
</evidence>
<dbReference type="SUPFAM" id="SSF63999">
    <property type="entry name" value="Thiamin pyrophosphokinase, catalytic domain"/>
    <property type="match status" value="1"/>
</dbReference>
<dbReference type="Gene3D" id="3.40.50.10240">
    <property type="entry name" value="Thiamin pyrophosphokinase, catalytic domain"/>
    <property type="match status" value="1"/>
</dbReference>
<dbReference type="Proteomes" id="UP000655830">
    <property type="component" value="Unassembled WGS sequence"/>
</dbReference>